<accession>A0A0G1WNA8</accession>
<evidence type="ECO:0000259" key="11">
    <source>
        <dbReference type="Pfam" id="PF03033"/>
    </source>
</evidence>
<keyword evidence="4 10" id="KW-0808">Transferase</keyword>
<comment type="catalytic activity">
    <reaction evidence="10">
        <text>di-trans,octa-cis-undecaprenyl diphospho-N-acetyl-alpha-D-muramoyl-L-alanyl-D-glutamyl-meso-2,6-diaminopimeloyl-D-alanyl-D-alanine + UDP-N-acetyl-alpha-D-glucosamine = di-trans,octa-cis-undecaprenyl diphospho-[N-acetyl-alpha-D-glucosaminyl-(1-&gt;4)]-N-acetyl-alpha-D-muramoyl-L-alanyl-D-glutamyl-meso-2,6-diaminopimeloyl-D-alanyl-D-alanine + UDP + H(+)</text>
        <dbReference type="Rhea" id="RHEA:31227"/>
        <dbReference type="ChEBI" id="CHEBI:15378"/>
        <dbReference type="ChEBI" id="CHEBI:57705"/>
        <dbReference type="ChEBI" id="CHEBI:58223"/>
        <dbReference type="ChEBI" id="CHEBI:61387"/>
        <dbReference type="ChEBI" id="CHEBI:61388"/>
        <dbReference type="EC" id="2.4.1.227"/>
    </reaction>
</comment>
<dbReference type="HAMAP" id="MF_00033">
    <property type="entry name" value="MurG"/>
    <property type="match status" value="1"/>
</dbReference>
<dbReference type="InterPro" id="IPR004276">
    <property type="entry name" value="GlycoTrans_28_N"/>
</dbReference>
<dbReference type="CDD" id="cd03785">
    <property type="entry name" value="GT28_MurG"/>
    <property type="match status" value="1"/>
</dbReference>
<dbReference type="InterPro" id="IPR006009">
    <property type="entry name" value="GlcNAc_MurG"/>
</dbReference>
<evidence type="ECO:0000313" key="13">
    <source>
        <dbReference type="EMBL" id="KKW20328.1"/>
    </source>
</evidence>
<dbReference type="EC" id="2.4.1.227" evidence="10"/>
<feature type="domain" description="Glycosyltransferase family 28 N-terminal" evidence="11">
    <location>
        <begin position="3"/>
        <end position="147"/>
    </location>
</feature>
<comment type="caution">
    <text evidence="13">The sequence shown here is derived from an EMBL/GenBank/DDBJ whole genome shotgun (WGS) entry which is preliminary data.</text>
</comment>
<comment type="similarity">
    <text evidence="10">Belongs to the glycosyltransferase 28 family. MurG subfamily.</text>
</comment>
<keyword evidence="7 10" id="KW-0472">Membrane</keyword>
<dbReference type="AlphaFoldDB" id="A0A0G1WNA8"/>
<evidence type="ECO:0000256" key="8">
    <source>
        <dbReference type="ARBA" id="ARBA00023306"/>
    </source>
</evidence>
<comment type="pathway">
    <text evidence="10">Cell wall biogenesis; peptidoglycan biosynthesis.</text>
</comment>
<protein>
    <recommendedName>
        <fullName evidence="10">UDP-N-acetylglucosamine--N-acetylmuramyl-(pentapeptide) pyrophosphoryl-undecaprenol N-acetylglucosamine transferase</fullName>
        <ecNumber evidence="10">2.4.1.227</ecNumber>
    </recommendedName>
    <alternativeName>
        <fullName evidence="10">Undecaprenyl-PP-MurNAc-pentapeptide-UDPGlcNAc GlcNAc transferase</fullName>
    </alternativeName>
</protein>
<comment type="subcellular location">
    <subcellularLocation>
        <location evidence="10">Cell membrane</location>
        <topology evidence="10">Peripheral membrane protein</topology>
        <orientation evidence="10">Cytoplasmic side</orientation>
    </subcellularLocation>
</comment>
<keyword evidence="1 10" id="KW-1003">Cell membrane</keyword>
<dbReference type="UniPathway" id="UPA00219"/>
<reference evidence="13 14" key="1">
    <citation type="journal article" date="2015" name="Nature">
        <title>rRNA introns, odd ribosomes, and small enigmatic genomes across a large radiation of phyla.</title>
        <authorList>
            <person name="Brown C.T."/>
            <person name="Hug L.A."/>
            <person name="Thomas B.C."/>
            <person name="Sharon I."/>
            <person name="Castelle C.J."/>
            <person name="Singh A."/>
            <person name="Wilkins M.J."/>
            <person name="Williams K.H."/>
            <person name="Banfield J.F."/>
        </authorList>
    </citation>
    <scope>NUCLEOTIDE SEQUENCE [LARGE SCALE GENOMIC DNA]</scope>
</reference>
<feature type="binding site" evidence="10">
    <location>
        <position position="199"/>
    </location>
    <ligand>
        <name>UDP-N-acetyl-alpha-D-glucosamine</name>
        <dbReference type="ChEBI" id="CHEBI:57705"/>
    </ligand>
</feature>
<dbReference type="Pfam" id="PF04101">
    <property type="entry name" value="Glyco_tran_28_C"/>
    <property type="match status" value="1"/>
</dbReference>
<evidence type="ECO:0000259" key="12">
    <source>
        <dbReference type="Pfam" id="PF04101"/>
    </source>
</evidence>
<gene>
    <name evidence="10" type="primary">murG</name>
    <name evidence="13" type="ORF">UY61_C0037G0006</name>
</gene>
<keyword evidence="9 10" id="KW-0961">Cell wall biogenesis/degradation</keyword>
<dbReference type="EMBL" id="LCQQ01000037">
    <property type="protein sequence ID" value="KKW20328.1"/>
    <property type="molecule type" value="Genomic_DNA"/>
</dbReference>
<dbReference type="Proteomes" id="UP000034201">
    <property type="component" value="Unassembled WGS sequence"/>
</dbReference>
<evidence type="ECO:0000256" key="3">
    <source>
        <dbReference type="ARBA" id="ARBA00022676"/>
    </source>
</evidence>
<evidence type="ECO:0000256" key="7">
    <source>
        <dbReference type="ARBA" id="ARBA00023136"/>
    </source>
</evidence>
<keyword evidence="5 10" id="KW-0133">Cell shape</keyword>
<dbReference type="PATRIC" id="fig|1618608.3.peg.557"/>
<dbReference type="PANTHER" id="PTHR21015">
    <property type="entry name" value="UDP-N-ACETYLGLUCOSAMINE--N-ACETYLMURAMYL-(PENTAPEPTIDE) PYROPHOSPHORYL-UNDECAPRENOL N-ACETYLGLUCOSAMINE TRANSFERASE 1"/>
    <property type="match status" value="1"/>
</dbReference>
<evidence type="ECO:0000256" key="5">
    <source>
        <dbReference type="ARBA" id="ARBA00022960"/>
    </source>
</evidence>
<feature type="domain" description="Glycosyl transferase family 28 C-terminal" evidence="12">
    <location>
        <begin position="193"/>
        <end position="355"/>
    </location>
</feature>
<dbReference type="GO" id="GO:0051991">
    <property type="term" value="F:UDP-N-acetyl-D-glucosamine:N-acetylmuramoyl-L-alanyl-D-glutamyl-meso-2,6-diaminopimelyl-D-alanyl-D-alanine-diphosphoundecaprenol 4-beta-N-acetylglucosaminlytransferase activity"/>
    <property type="evidence" value="ECO:0007669"/>
    <property type="project" value="RHEA"/>
</dbReference>
<dbReference type="GO" id="GO:0008360">
    <property type="term" value="P:regulation of cell shape"/>
    <property type="evidence" value="ECO:0007669"/>
    <property type="project" value="UniProtKB-KW"/>
</dbReference>
<dbReference type="GO" id="GO:0005975">
    <property type="term" value="P:carbohydrate metabolic process"/>
    <property type="evidence" value="ECO:0007669"/>
    <property type="project" value="InterPro"/>
</dbReference>
<evidence type="ECO:0000313" key="14">
    <source>
        <dbReference type="Proteomes" id="UP000034201"/>
    </source>
</evidence>
<keyword evidence="3 10" id="KW-0328">Glycosyltransferase</keyword>
<proteinExistence type="inferred from homology"/>
<dbReference type="GO" id="GO:0050511">
    <property type="term" value="F:undecaprenyldiphospho-muramoylpentapeptide beta-N-acetylglucosaminyltransferase activity"/>
    <property type="evidence" value="ECO:0007669"/>
    <property type="project" value="UniProtKB-UniRule"/>
</dbReference>
<organism evidence="13 14">
    <name type="scientific">Candidatus Adlerbacteria bacterium GW2011_GWC1_50_9</name>
    <dbReference type="NCBI Taxonomy" id="1618608"/>
    <lineage>
        <taxon>Bacteria</taxon>
        <taxon>Candidatus Adleribacteriota</taxon>
    </lineage>
</organism>
<keyword evidence="8 10" id="KW-0131">Cell cycle</keyword>
<evidence type="ECO:0000256" key="6">
    <source>
        <dbReference type="ARBA" id="ARBA00022984"/>
    </source>
</evidence>
<comment type="function">
    <text evidence="10">Cell wall formation. Catalyzes the transfer of a GlcNAc subunit on undecaprenyl-pyrophosphoryl-MurNAc-pentapeptide (lipid intermediate I) to form undecaprenyl-pyrophosphoryl-MurNAc-(pentapeptide)GlcNAc (lipid intermediate II).</text>
</comment>
<dbReference type="Pfam" id="PF03033">
    <property type="entry name" value="Glyco_transf_28"/>
    <property type="match status" value="1"/>
</dbReference>
<name>A0A0G1WNA8_9BACT</name>
<evidence type="ECO:0000256" key="2">
    <source>
        <dbReference type="ARBA" id="ARBA00022618"/>
    </source>
</evidence>
<dbReference type="GO" id="GO:0071555">
    <property type="term" value="P:cell wall organization"/>
    <property type="evidence" value="ECO:0007669"/>
    <property type="project" value="UniProtKB-KW"/>
</dbReference>
<feature type="binding site" evidence="10">
    <location>
        <position position="169"/>
    </location>
    <ligand>
        <name>UDP-N-acetyl-alpha-D-glucosamine</name>
        <dbReference type="ChEBI" id="CHEBI:57705"/>
    </ligand>
</feature>
<evidence type="ECO:0000256" key="9">
    <source>
        <dbReference type="ARBA" id="ARBA00023316"/>
    </source>
</evidence>
<dbReference type="InterPro" id="IPR007235">
    <property type="entry name" value="Glyco_trans_28_C"/>
</dbReference>
<dbReference type="Gene3D" id="3.40.50.2000">
    <property type="entry name" value="Glycogen Phosphorylase B"/>
    <property type="match status" value="2"/>
</dbReference>
<keyword evidence="2 10" id="KW-0132">Cell division</keyword>
<dbReference type="GO" id="GO:0005886">
    <property type="term" value="C:plasma membrane"/>
    <property type="evidence" value="ECO:0007669"/>
    <property type="project" value="UniProtKB-SubCell"/>
</dbReference>
<comment type="caution">
    <text evidence="10">Lacks conserved residue(s) required for the propagation of feature annotation.</text>
</comment>
<dbReference type="GO" id="GO:0051301">
    <property type="term" value="P:cell division"/>
    <property type="evidence" value="ECO:0007669"/>
    <property type="project" value="UniProtKB-KW"/>
</dbReference>
<keyword evidence="6 10" id="KW-0573">Peptidoglycan synthesis</keyword>
<evidence type="ECO:0000256" key="10">
    <source>
        <dbReference type="HAMAP-Rule" id="MF_00033"/>
    </source>
</evidence>
<feature type="binding site" evidence="10">
    <location>
        <begin position="10"/>
        <end position="12"/>
    </location>
    <ligand>
        <name>UDP-N-acetyl-alpha-D-glucosamine</name>
        <dbReference type="ChEBI" id="CHEBI:57705"/>
    </ligand>
</feature>
<dbReference type="PANTHER" id="PTHR21015:SF22">
    <property type="entry name" value="GLYCOSYLTRANSFERASE"/>
    <property type="match status" value="1"/>
</dbReference>
<sequence length="372" mass="41158">MRILFAGGGTGGHFFPILALVRELKRVAEEERVVELEMFYMSPDEFGYDVIEREGVTPIKITSGKWRRYFSFKNFLDVFRIAFGIWEALWNFFLVVPDVVFAKGGYGSLPAVVASVLFRIPLIIHESDAVPGAVNRFAARWAKRIAISFVGAEAFFPAVKTAFVGIPVRKAILGGRKEDARADMNVFSNLPVIGFIGGSQGAEKINAVVLAALPELTEAFEIIHQTGEKHIDGVKKEANIVLERGRKERYHPVPFFDEVGTRTFYSASDLVVSRAGGTSMYEIATWGKPAILIPLRVAAQDHQKKNAYEYAAGGAARVLEEENLTPHLLLAEIRKLMGDSERLKAMSAAAQKFSRIDAGETLSREILKLGVH</sequence>
<evidence type="ECO:0000256" key="4">
    <source>
        <dbReference type="ARBA" id="ARBA00022679"/>
    </source>
</evidence>
<dbReference type="GO" id="GO:0009252">
    <property type="term" value="P:peptidoglycan biosynthetic process"/>
    <property type="evidence" value="ECO:0007669"/>
    <property type="project" value="UniProtKB-UniRule"/>
</dbReference>
<evidence type="ECO:0000256" key="1">
    <source>
        <dbReference type="ARBA" id="ARBA00022475"/>
    </source>
</evidence>
<feature type="binding site" evidence="10">
    <location>
        <position position="303"/>
    </location>
    <ligand>
        <name>UDP-N-acetyl-alpha-D-glucosamine</name>
        <dbReference type="ChEBI" id="CHEBI:57705"/>
    </ligand>
</feature>
<dbReference type="SUPFAM" id="SSF53756">
    <property type="entry name" value="UDP-Glycosyltransferase/glycogen phosphorylase"/>
    <property type="match status" value="1"/>
</dbReference>